<dbReference type="Pfam" id="PF00849">
    <property type="entry name" value="PseudoU_synth_2"/>
    <property type="match status" value="1"/>
</dbReference>
<gene>
    <name evidence="9" type="ORF">C5F46_13780</name>
</gene>
<dbReference type="InterPro" id="IPR020094">
    <property type="entry name" value="TruA/RsuA/RluB/E/F_N"/>
</dbReference>
<dbReference type="PROSITE" id="PS50889">
    <property type="entry name" value="S4"/>
    <property type="match status" value="1"/>
</dbReference>
<evidence type="ECO:0000256" key="2">
    <source>
        <dbReference type="ARBA" id="ARBA00008348"/>
    </source>
</evidence>
<feature type="region of interest" description="Disordered" evidence="7">
    <location>
        <begin position="249"/>
        <end position="526"/>
    </location>
</feature>
<dbReference type="OrthoDB" id="9807213at2"/>
<feature type="compositionally biased region" description="Low complexity" evidence="7">
    <location>
        <begin position="463"/>
        <end position="475"/>
    </location>
</feature>
<dbReference type="SUPFAM" id="SSF55174">
    <property type="entry name" value="Alpha-L RNA-binding motif"/>
    <property type="match status" value="1"/>
</dbReference>
<dbReference type="EMBL" id="PZKF01000043">
    <property type="protein sequence ID" value="PTE15500.1"/>
    <property type="molecule type" value="Genomic_DNA"/>
</dbReference>
<evidence type="ECO:0000256" key="4">
    <source>
        <dbReference type="ARBA" id="ARBA00023235"/>
    </source>
</evidence>
<dbReference type="AlphaFoldDB" id="A0A2T4JC60"/>
<dbReference type="SMART" id="SM00363">
    <property type="entry name" value="S4"/>
    <property type="match status" value="1"/>
</dbReference>
<organism evidence="9 10">
    <name type="scientific">Phaeovulum veldkampii DSM 11550</name>
    <dbReference type="NCBI Taxonomy" id="1185920"/>
    <lineage>
        <taxon>Bacteria</taxon>
        <taxon>Pseudomonadati</taxon>
        <taxon>Pseudomonadota</taxon>
        <taxon>Alphaproteobacteria</taxon>
        <taxon>Rhodobacterales</taxon>
        <taxon>Paracoccaceae</taxon>
        <taxon>Phaeovulum</taxon>
    </lineage>
</organism>
<dbReference type="PANTHER" id="PTHR47683">
    <property type="entry name" value="PSEUDOURIDINE SYNTHASE FAMILY PROTEIN-RELATED"/>
    <property type="match status" value="1"/>
</dbReference>
<keyword evidence="3 5" id="KW-0694">RNA-binding</keyword>
<feature type="domain" description="RNA-binding S4" evidence="8">
    <location>
        <begin position="14"/>
        <end position="72"/>
    </location>
</feature>
<evidence type="ECO:0000259" key="8">
    <source>
        <dbReference type="SMART" id="SM00363"/>
    </source>
</evidence>
<dbReference type="RefSeq" id="WP_107325919.1">
    <property type="nucleotide sequence ID" value="NZ_NHSP01000106.1"/>
</dbReference>
<evidence type="ECO:0000313" key="10">
    <source>
        <dbReference type="Proteomes" id="UP000241899"/>
    </source>
</evidence>
<dbReference type="CDD" id="cd00165">
    <property type="entry name" value="S4"/>
    <property type="match status" value="1"/>
</dbReference>
<reference evidence="9 10" key="1">
    <citation type="submission" date="2018-03" db="EMBL/GenBank/DDBJ databases">
        <title>Rhodobacter veldkampii.</title>
        <authorList>
            <person name="Meyer T.E."/>
            <person name="Miller S."/>
            <person name="Lodha T."/>
            <person name="Gandham S."/>
            <person name="Chintalapati S."/>
            <person name="Chintalapati V.R."/>
        </authorList>
    </citation>
    <scope>NUCLEOTIDE SEQUENCE [LARGE SCALE GENOMIC DNA]</scope>
    <source>
        <strain evidence="9 10">DSM 11550</strain>
    </source>
</reference>
<sequence>MASDPHPLQRPEAERIAKVMARSGICSRRDAEKMILAGRVAMNGVAVTSPALDVGPGDKVTLDGKPIDAPQETRLWLYYKPLGLVTSEKDEKGRQTVFDTLPEGMPRVMSVGRLDLNSEGLLLLTNDGGLKRRLELPETGWLRKYRVRVNGRPDNTTFDPLRRGITIDGEDFQPMEIVLDRQQGANAWLTVGIREGRNREIRRAMEEIKLAVNRLIRVSYGPFRLNEMQPGDVVEVKRKVLRDQLGERLLTGNEDAEERRPRRDDAPKSFGDRKPFGKPREEGDRKPYGDRPRRDDAPKSFGDRKPFGKPREEGDRKPYGDRPRRDDAPKSFGDRKPFGKPREEGDRKPYGDRPRRDDAPKSFGDRKPFGKPREDGATSEAGRKPRWGADKARGAEGRAEMGAPAGRGAGGKPQGGKAAAFKSHGPRAEGRSSGYKSHGDAAVGDRPQRDRAAGGPAGERGARPGAAPSGARPQGKPGGFKSAGFKSHGGSGKSAGFKSHGDRPGGKPGGGKPGAGSGARPPRNRG</sequence>
<keyword evidence="10" id="KW-1185">Reference proteome</keyword>
<dbReference type="InterPro" id="IPR020103">
    <property type="entry name" value="PsdUridine_synth_cat_dom_sf"/>
</dbReference>
<dbReference type="Pfam" id="PF01479">
    <property type="entry name" value="S4"/>
    <property type="match status" value="1"/>
</dbReference>
<dbReference type="NCBIfam" id="TIGR00093">
    <property type="entry name" value="pseudouridine synthase"/>
    <property type="match status" value="1"/>
</dbReference>
<evidence type="ECO:0000256" key="3">
    <source>
        <dbReference type="ARBA" id="ARBA00022884"/>
    </source>
</evidence>
<dbReference type="InterPro" id="IPR050343">
    <property type="entry name" value="RsuA_PseudoU_synthase"/>
</dbReference>
<dbReference type="InterPro" id="IPR006145">
    <property type="entry name" value="PsdUridine_synth_RsuA/RluA"/>
</dbReference>
<dbReference type="InterPro" id="IPR042092">
    <property type="entry name" value="PsdUridine_s_RsuA/RluB/E/F_cat"/>
</dbReference>
<name>A0A2T4JC60_9RHOB</name>
<dbReference type="InterPro" id="IPR036986">
    <property type="entry name" value="S4_RNA-bd_sf"/>
</dbReference>
<dbReference type="InterPro" id="IPR018496">
    <property type="entry name" value="PsdUridine_synth_RsuA/RluB_CS"/>
</dbReference>
<dbReference type="GO" id="GO:0000455">
    <property type="term" value="P:enzyme-directed rRNA pseudouridine synthesis"/>
    <property type="evidence" value="ECO:0007669"/>
    <property type="project" value="UniProtKB-ARBA"/>
</dbReference>
<protein>
    <recommendedName>
        <fullName evidence="6">Pseudouridine synthase</fullName>
        <ecNumber evidence="6">5.4.99.-</ecNumber>
    </recommendedName>
</protein>
<dbReference type="InterPro" id="IPR000748">
    <property type="entry name" value="PsdUridine_synth_RsuA/RluB/E/F"/>
</dbReference>
<dbReference type="Gene3D" id="3.10.290.10">
    <property type="entry name" value="RNA-binding S4 domain"/>
    <property type="match status" value="1"/>
</dbReference>
<dbReference type="EC" id="5.4.99.-" evidence="6"/>
<dbReference type="GO" id="GO:0120159">
    <property type="term" value="F:rRNA pseudouridine synthase activity"/>
    <property type="evidence" value="ECO:0007669"/>
    <property type="project" value="UniProtKB-ARBA"/>
</dbReference>
<feature type="compositionally biased region" description="Gly residues" evidence="7">
    <location>
        <begin position="405"/>
        <end position="414"/>
    </location>
</feature>
<dbReference type="PROSITE" id="PS01149">
    <property type="entry name" value="PSI_RSU"/>
    <property type="match status" value="1"/>
</dbReference>
<dbReference type="SUPFAM" id="SSF55120">
    <property type="entry name" value="Pseudouridine synthase"/>
    <property type="match status" value="1"/>
</dbReference>
<comment type="similarity">
    <text evidence="2 6">Belongs to the pseudouridine synthase RsuA family.</text>
</comment>
<dbReference type="Gene3D" id="3.30.70.1560">
    <property type="entry name" value="Alpha-L RNA-binding motif"/>
    <property type="match status" value="1"/>
</dbReference>
<dbReference type="Gene3D" id="3.30.70.580">
    <property type="entry name" value="Pseudouridine synthase I, catalytic domain, N-terminal subdomain"/>
    <property type="match status" value="1"/>
</dbReference>
<comment type="caution">
    <text evidence="9">The sequence shown here is derived from an EMBL/GenBank/DDBJ whole genome shotgun (WGS) entry which is preliminary data.</text>
</comment>
<evidence type="ECO:0000256" key="1">
    <source>
        <dbReference type="ARBA" id="ARBA00000073"/>
    </source>
</evidence>
<feature type="compositionally biased region" description="Basic and acidic residues" evidence="7">
    <location>
        <begin position="257"/>
        <end position="399"/>
    </location>
</feature>
<dbReference type="InterPro" id="IPR002942">
    <property type="entry name" value="S4_RNA-bd"/>
</dbReference>
<evidence type="ECO:0000256" key="5">
    <source>
        <dbReference type="PROSITE-ProRule" id="PRU00182"/>
    </source>
</evidence>
<evidence type="ECO:0000313" key="9">
    <source>
        <dbReference type="EMBL" id="PTE15500.1"/>
    </source>
</evidence>
<evidence type="ECO:0000256" key="7">
    <source>
        <dbReference type="SAM" id="MobiDB-lite"/>
    </source>
</evidence>
<evidence type="ECO:0000256" key="6">
    <source>
        <dbReference type="RuleBase" id="RU003887"/>
    </source>
</evidence>
<dbReference type="FunFam" id="3.10.290.10:FF:000003">
    <property type="entry name" value="Pseudouridine synthase"/>
    <property type="match status" value="1"/>
</dbReference>
<proteinExistence type="inferred from homology"/>
<dbReference type="PANTHER" id="PTHR47683:SF3">
    <property type="entry name" value="RIBOSOMAL LARGE SUBUNIT PSEUDOURIDINE SYNTHASE B"/>
    <property type="match status" value="1"/>
</dbReference>
<accession>A0A2T4JC60</accession>
<dbReference type="Proteomes" id="UP000241899">
    <property type="component" value="Unassembled WGS sequence"/>
</dbReference>
<comment type="catalytic activity">
    <reaction evidence="1">
        <text>a uridine in RNA = a pseudouridine in RNA</text>
        <dbReference type="Rhea" id="RHEA:48348"/>
        <dbReference type="Rhea" id="RHEA-COMP:12068"/>
        <dbReference type="Rhea" id="RHEA-COMP:12069"/>
        <dbReference type="ChEBI" id="CHEBI:65314"/>
        <dbReference type="ChEBI" id="CHEBI:65315"/>
    </reaction>
</comment>
<feature type="compositionally biased region" description="Gly residues" evidence="7">
    <location>
        <begin position="506"/>
        <end position="517"/>
    </location>
</feature>
<keyword evidence="4 6" id="KW-0413">Isomerase</keyword>
<dbReference type="GO" id="GO:0003723">
    <property type="term" value="F:RNA binding"/>
    <property type="evidence" value="ECO:0007669"/>
    <property type="project" value="UniProtKB-KW"/>
</dbReference>